<evidence type="ECO:0000313" key="7">
    <source>
        <dbReference type="EMBL" id="PHT95971.1"/>
    </source>
</evidence>
<name>A0A2G3AP02_CAPAN</name>
<evidence type="ECO:0000256" key="2">
    <source>
        <dbReference type="ARBA" id="ARBA00005581"/>
    </source>
</evidence>
<feature type="chain" id="PRO_5025093297" description="S-protein homolog" evidence="6">
    <location>
        <begin position="28"/>
        <end position="148"/>
    </location>
</feature>
<keyword evidence="4 6" id="KW-0964">Secreted</keyword>
<gene>
    <name evidence="7" type="ORF">T459_03853</name>
</gene>
<dbReference type="OMA" id="INIMQMT"/>
<evidence type="ECO:0000256" key="6">
    <source>
        <dbReference type="RuleBase" id="RU367044"/>
    </source>
</evidence>
<accession>A0A2G3AP02</accession>
<dbReference type="EMBL" id="AYRZ02000001">
    <property type="protein sequence ID" value="PHT95971.1"/>
    <property type="molecule type" value="Genomic_DNA"/>
</dbReference>
<sequence length="148" mass="17238">MGYYPYSKILLSLFILSLINIMQMTNAISLIPKITLHFISDLPQNSPLAQVHCKSKDDDLKVRTLRPGDQFDFSFHMNFFATTLYYCSFVWGSKHNTFDVFKLGDNFCGFGNFHKNVQCSWMMRDNGIYWAFGPNPSASKFNFLYPWL</sequence>
<keyword evidence="3 6" id="KW-0713">Self-incompatibility</keyword>
<dbReference type="PANTHER" id="PTHR31232:SF94">
    <property type="entry name" value="S-PROTEIN HOMOLOG"/>
    <property type="match status" value="1"/>
</dbReference>
<keyword evidence="8" id="KW-1185">Reference proteome</keyword>
<evidence type="ECO:0000256" key="3">
    <source>
        <dbReference type="ARBA" id="ARBA00022471"/>
    </source>
</evidence>
<dbReference type="GO" id="GO:0005576">
    <property type="term" value="C:extracellular region"/>
    <property type="evidence" value="ECO:0007669"/>
    <property type="project" value="UniProtKB-SubCell"/>
</dbReference>
<protein>
    <recommendedName>
        <fullName evidence="6">S-protein homolog</fullName>
    </recommendedName>
</protein>
<comment type="similarity">
    <text evidence="2 6">Belongs to the plant self-incompatibility (S1) protein family.</text>
</comment>
<evidence type="ECO:0000313" key="8">
    <source>
        <dbReference type="Proteomes" id="UP000222542"/>
    </source>
</evidence>
<reference evidence="7 8" key="1">
    <citation type="journal article" date="2014" name="Nat. Genet.">
        <title>Genome sequence of the hot pepper provides insights into the evolution of pungency in Capsicum species.</title>
        <authorList>
            <person name="Kim S."/>
            <person name="Park M."/>
            <person name="Yeom S.I."/>
            <person name="Kim Y.M."/>
            <person name="Lee J.M."/>
            <person name="Lee H.A."/>
            <person name="Seo E."/>
            <person name="Choi J."/>
            <person name="Cheong K."/>
            <person name="Kim K.T."/>
            <person name="Jung K."/>
            <person name="Lee G.W."/>
            <person name="Oh S.K."/>
            <person name="Bae C."/>
            <person name="Kim S.B."/>
            <person name="Lee H.Y."/>
            <person name="Kim S.Y."/>
            <person name="Kim M.S."/>
            <person name="Kang B.C."/>
            <person name="Jo Y.D."/>
            <person name="Yang H.B."/>
            <person name="Jeong H.J."/>
            <person name="Kang W.H."/>
            <person name="Kwon J.K."/>
            <person name="Shin C."/>
            <person name="Lim J.Y."/>
            <person name="Park J.H."/>
            <person name="Huh J.H."/>
            <person name="Kim J.S."/>
            <person name="Kim B.D."/>
            <person name="Cohen O."/>
            <person name="Paran I."/>
            <person name="Suh M.C."/>
            <person name="Lee S.B."/>
            <person name="Kim Y.K."/>
            <person name="Shin Y."/>
            <person name="Noh S.J."/>
            <person name="Park J."/>
            <person name="Seo Y.S."/>
            <person name="Kwon S.Y."/>
            <person name="Kim H.A."/>
            <person name="Park J.M."/>
            <person name="Kim H.J."/>
            <person name="Choi S.B."/>
            <person name="Bosland P.W."/>
            <person name="Reeves G."/>
            <person name="Jo S.H."/>
            <person name="Lee B.W."/>
            <person name="Cho H.T."/>
            <person name="Choi H.S."/>
            <person name="Lee M.S."/>
            <person name="Yu Y."/>
            <person name="Do Choi Y."/>
            <person name="Park B.S."/>
            <person name="van Deynze A."/>
            <person name="Ashrafi H."/>
            <person name="Hill T."/>
            <person name="Kim W.T."/>
            <person name="Pai H.S."/>
            <person name="Ahn H.K."/>
            <person name="Yeam I."/>
            <person name="Giovannoni J.J."/>
            <person name="Rose J.K."/>
            <person name="Sorensen I."/>
            <person name="Lee S.J."/>
            <person name="Kim R.W."/>
            <person name="Choi I.Y."/>
            <person name="Choi B.S."/>
            <person name="Lim J.S."/>
            <person name="Lee Y.H."/>
            <person name="Choi D."/>
        </authorList>
    </citation>
    <scope>NUCLEOTIDE SEQUENCE [LARGE SCALE GENOMIC DNA]</scope>
    <source>
        <strain evidence="8">cv. CM334</strain>
    </source>
</reference>
<comment type="caution">
    <text evidence="7">The sequence shown here is derived from an EMBL/GenBank/DDBJ whole genome shotgun (WGS) entry which is preliminary data.</text>
</comment>
<evidence type="ECO:0000256" key="1">
    <source>
        <dbReference type="ARBA" id="ARBA00004613"/>
    </source>
</evidence>
<dbReference type="Pfam" id="PF05938">
    <property type="entry name" value="Self-incomp_S1"/>
    <property type="match status" value="1"/>
</dbReference>
<dbReference type="GO" id="GO:0060320">
    <property type="term" value="P:rejection of self pollen"/>
    <property type="evidence" value="ECO:0007669"/>
    <property type="project" value="UniProtKB-KW"/>
</dbReference>
<comment type="subcellular location">
    <subcellularLocation>
        <location evidence="1 6">Secreted</location>
    </subcellularLocation>
</comment>
<evidence type="ECO:0000256" key="4">
    <source>
        <dbReference type="ARBA" id="ARBA00022525"/>
    </source>
</evidence>
<evidence type="ECO:0000256" key="5">
    <source>
        <dbReference type="ARBA" id="ARBA00022729"/>
    </source>
</evidence>
<proteinExistence type="inferred from homology"/>
<reference evidence="7 8" key="2">
    <citation type="journal article" date="2017" name="Genome Biol.">
        <title>New reference genome sequences of hot pepper reveal the massive evolution of plant disease-resistance genes by retroduplication.</title>
        <authorList>
            <person name="Kim S."/>
            <person name="Park J."/>
            <person name="Yeom S.I."/>
            <person name="Kim Y.M."/>
            <person name="Seo E."/>
            <person name="Kim K.T."/>
            <person name="Kim M.S."/>
            <person name="Lee J.M."/>
            <person name="Cheong K."/>
            <person name="Shin H.S."/>
            <person name="Kim S.B."/>
            <person name="Han K."/>
            <person name="Lee J."/>
            <person name="Park M."/>
            <person name="Lee H.A."/>
            <person name="Lee H.Y."/>
            <person name="Lee Y."/>
            <person name="Oh S."/>
            <person name="Lee J.H."/>
            <person name="Choi E."/>
            <person name="Choi E."/>
            <person name="Lee S.E."/>
            <person name="Jeon J."/>
            <person name="Kim H."/>
            <person name="Choi G."/>
            <person name="Song H."/>
            <person name="Lee J."/>
            <person name="Lee S.C."/>
            <person name="Kwon J.K."/>
            <person name="Lee H.Y."/>
            <person name="Koo N."/>
            <person name="Hong Y."/>
            <person name="Kim R.W."/>
            <person name="Kang W.H."/>
            <person name="Huh J.H."/>
            <person name="Kang B.C."/>
            <person name="Yang T.J."/>
            <person name="Lee Y.H."/>
            <person name="Bennetzen J.L."/>
            <person name="Choi D."/>
        </authorList>
    </citation>
    <scope>NUCLEOTIDE SEQUENCE [LARGE SCALE GENOMIC DNA]</scope>
    <source>
        <strain evidence="8">cv. CM334</strain>
    </source>
</reference>
<organism evidence="7 8">
    <name type="scientific">Capsicum annuum</name>
    <name type="common">Capsicum pepper</name>
    <dbReference type="NCBI Taxonomy" id="4072"/>
    <lineage>
        <taxon>Eukaryota</taxon>
        <taxon>Viridiplantae</taxon>
        <taxon>Streptophyta</taxon>
        <taxon>Embryophyta</taxon>
        <taxon>Tracheophyta</taxon>
        <taxon>Spermatophyta</taxon>
        <taxon>Magnoliopsida</taxon>
        <taxon>eudicotyledons</taxon>
        <taxon>Gunneridae</taxon>
        <taxon>Pentapetalae</taxon>
        <taxon>asterids</taxon>
        <taxon>lamiids</taxon>
        <taxon>Solanales</taxon>
        <taxon>Solanaceae</taxon>
        <taxon>Solanoideae</taxon>
        <taxon>Capsiceae</taxon>
        <taxon>Capsicum</taxon>
    </lineage>
</organism>
<feature type="signal peptide" evidence="6">
    <location>
        <begin position="1"/>
        <end position="27"/>
    </location>
</feature>
<dbReference type="PANTHER" id="PTHR31232">
    <property type="match status" value="1"/>
</dbReference>
<dbReference type="AlphaFoldDB" id="A0A2G3AP02"/>
<dbReference type="InterPro" id="IPR010264">
    <property type="entry name" value="Self-incomp_S1"/>
</dbReference>
<keyword evidence="5 6" id="KW-0732">Signal</keyword>
<dbReference type="Proteomes" id="UP000222542">
    <property type="component" value="Unassembled WGS sequence"/>
</dbReference>
<dbReference type="Gramene" id="PHT95971">
    <property type="protein sequence ID" value="PHT95971"/>
    <property type="gene ID" value="T459_03853"/>
</dbReference>